<dbReference type="Pfam" id="PF00535">
    <property type="entry name" value="Glycos_transf_2"/>
    <property type="match status" value="1"/>
</dbReference>
<dbReference type="RefSeq" id="WP_014569859.1">
    <property type="nucleotide sequence ID" value="NZ_CACRTK010000033.1"/>
</dbReference>
<dbReference type="GO" id="GO:0016758">
    <property type="term" value="F:hexosyltransferase activity"/>
    <property type="evidence" value="ECO:0007669"/>
    <property type="project" value="UniProtKB-ARBA"/>
</dbReference>
<sequence>MTFDHLVILMSTYNGERFLKQQLDSIVQQDYENWDLIIRDDGSTDSTQQIIDDYVLKDNRIHSFPDSAGNRGPANSFLMMLTSISAPLFMFADQDDIWYPNKVGLTVGSYMQQTSSASVPTLVFTNMDTIDASGTLIQSNIVPENARVSVNTILVTNIVTGCTVLINKSLADRIRLSDTRSIVMHDWWMAMIAAFLGNVVYLPTATIGYRQHGDNAVGVNHSFRSRINKALNYSNQRKLFSKQMAQIKLLDTRFGKNLSVSRKVELDSLISIQRSKRFLSKFSWLLRHRAKKTSLVGTLSFYYLFLTTNVE</sequence>
<protein>
    <submittedName>
        <fullName evidence="3">Alpha-L-Rha alpha-1,3-L-rhamnosyltransferase</fullName>
    </submittedName>
    <submittedName>
        <fullName evidence="2">WelH</fullName>
    </submittedName>
</protein>
<organism evidence="2">
    <name type="scientific">Lacticaseibacillus rhamnosus</name>
    <name type="common">Lactobacillus rhamnosus</name>
    <dbReference type="NCBI Taxonomy" id="47715"/>
    <lineage>
        <taxon>Bacteria</taxon>
        <taxon>Bacillati</taxon>
        <taxon>Bacillota</taxon>
        <taxon>Bacilli</taxon>
        <taxon>Lactobacillales</taxon>
        <taxon>Lactobacillaceae</taxon>
        <taxon>Lacticaseibacillus</taxon>
    </lineage>
</organism>
<reference evidence="2" key="1">
    <citation type="journal article" date="2007" name="Appl. Environ. Microbiol.">
        <title>Impact of environmental and genetic factors on biofilm formation by the probiotic strain Lactobacillus rhamnosus GG.</title>
        <authorList>
            <person name="Lebeer S."/>
            <person name="Verhoeven T.L."/>
            <person name="Perea Velez M."/>
            <person name="Vanderleyden J."/>
            <person name="De Keersmaecker S.C."/>
        </authorList>
    </citation>
    <scope>NUCLEOTIDE SEQUENCE</scope>
    <source>
        <strain evidence="2">GG</strain>
    </source>
</reference>
<dbReference type="EMBL" id="MTJY01000043">
    <property type="protein sequence ID" value="ONN74281.1"/>
    <property type="molecule type" value="Genomic_DNA"/>
</dbReference>
<evidence type="ECO:0000313" key="4">
    <source>
        <dbReference type="Proteomes" id="UP000189067"/>
    </source>
</evidence>
<feature type="domain" description="Glycosyltransferase 2-like" evidence="1">
    <location>
        <begin position="8"/>
        <end position="165"/>
    </location>
</feature>
<evidence type="ECO:0000259" key="1">
    <source>
        <dbReference type="Pfam" id="PF00535"/>
    </source>
</evidence>
<dbReference type="Proteomes" id="UP000189067">
    <property type="component" value="Unassembled WGS sequence"/>
</dbReference>
<name>C1J9I9_LACRH</name>
<dbReference type="CAZy" id="GT2">
    <property type="family name" value="Glycosyltransferase Family 2"/>
</dbReference>
<dbReference type="CDD" id="cd04196">
    <property type="entry name" value="GT_2_like_d"/>
    <property type="match status" value="1"/>
</dbReference>
<evidence type="ECO:0000313" key="3">
    <source>
        <dbReference type="EMBL" id="ONN74281.1"/>
    </source>
</evidence>
<gene>
    <name evidence="2" type="primary">welH</name>
    <name evidence="3" type="ORF">BWR10_09765</name>
</gene>
<dbReference type="InterPro" id="IPR029044">
    <property type="entry name" value="Nucleotide-diphossugar_trans"/>
</dbReference>
<dbReference type="PATRIC" id="fig|47715.100.peg.1136"/>
<accession>C1J9I9</accession>
<dbReference type="Gene3D" id="3.90.550.10">
    <property type="entry name" value="Spore Coat Polysaccharide Biosynthesis Protein SpsA, Chain A"/>
    <property type="match status" value="1"/>
</dbReference>
<dbReference type="SUPFAM" id="SSF53448">
    <property type="entry name" value="Nucleotide-diphospho-sugar transferases"/>
    <property type="match status" value="1"/>
</dbReference>
<dbReference type="PANTHER" id="PTHR22916">
    <property type="entry name" value="GLYCOSYLTRANSFERASE"/>
    <property type="match status" value="1"/>
</dbReference>
<reference evidence="3 4" key="3">
    <citation type="submission" date="2017-01" db="EMBL/GenBank/DDBJ databases">
        <title>In silico prediction, in vitro antibacterial spectrum and physicochemical properties of a putative bacteriocin produced by Lactobacillus rhamnosus strain L156.4.</title>
        <authorList>
            <person name="Silveira A.M."/>
            <person name="Monteiro A.S."/>
            <person name="Santos V.L."/>
            <person name="Nicoli J.R."/>
            <person name="Azevedo V."/>
            <person name="Soares S.C."/>
            <person name="Castro-Oliveira L."/>
            <person name="Dias-Souza M.V."/>
            <person name="Nardi R.M."/>
        </authorList>
    </citation>
    <scope>NUCLEOTIDE SEQUENCE [LARGE SCALE GENOMIC DNA]</scope>
    <source>
        <strain evidence="3 4">L156.4</strain>
    </source>
</reference>
<evidence type="ECO:0000313" key="2">
    <source>
        <dbReference type="EMBL" id="ACN94853.1"/>
    </source>
</evidence>
<dbReference type="EMBL" id="FJ428614">
    <property type="protein sequence ID" value="ACN94853.1"/>
    <property type="molecule type" value="Genomic_DNA"/>
</dbReference>
<dbReference type="AlphaFoldDB" id="C1J9I9"/>
<proteinExistence type="predicted"/>
<dbReference type="InterPro" id="IPR001173">
    <property type="entry name" value="Glyco_trans_2-like"/>
</dbReference>
<dbReference type="PANTHER" id="PTHR22916:SF3">
    <property type="entry name" value="UDP-GLCNAC:BETAGAL BETA-1,3-N-ACETYLGLUCOSAMINYLTRANSFERASE-LIKE PROTEIN 1"/>
    <property type="match status" value="1"/>
</dbReference>
<reference evidence="2" key="2">
    <citation type="journal article" date="2009" name="Appl. Environ. Microbiol.">
        <title>Identification of a Gene Cluster for the Biosynthesis of a Long, Galactose-Rich Exopolysaccharide in Lactobacillus rhamnosus GG and Functional Analysis of the Priming Glycosyltransferase.</title>
        <authorList>
            <person name="Lebeer S."/>
            <person name="Verhoeven T.L."/>
            <person name="Francius G."/>
            <person name="Schoofs G."/>
            <person name="Lambrichts I."/>
            <person name="Dufrene Y."/>
            <person name="Vanderleyden J."/>
            <person name="De Keersmaecker S.C."/>
        </authorList>
    </citation>
    <scope>NUCLEOTIDE SEQUENCE</scope>
    <source>
        <strain evidence="2">GG</strain>
    </source>
</reference>